<comment type="caution">
    <text evidence="3">The sequence shown here is derived from an EMBL/GenBank/DDBJ whole genome shotgun (WGS) entry which is preliminary data.</text>
</comment>
<keyword evidence="5" id="KW-1185">Reference proteome</keyword>
<feature type="chain" id="PRO_5035596121" description="Beta-lactamase-related domain-containing protein" evidence="1">
    <location>
        <begin position="22"/>
        <end position="417"/>
    </location>
</feature>
<gene>
    <name evidence="3" type="ORF">PGLA1383_LOCUS21007</name>
    <name evidence="4" type="ORF">PGLA2088_LOCUS1775</name>
</gene>
<evidence type="ECO:0000313" key="3">
    <source>
        <dbReference type="EMBL" id="CAE8602771.1"/>
    </source>
</evidence>
<dbReference type="AlphaFoldDB" id="A0A813EX03"/>
<keyword evidence="1" id="KW-0732">Signal</keyword>
<protein>
    <recommendedName>
        <fullName evidence="2">Beta-lactamase-related domain-containing protein</fullName>
    </recommendedName>
</protein>
<accession>A0A813EX03</accession>
<dbReference type="InterPro" id="IPR050789">
    <property type="entry name" value="Diverse_Enzym_Activities"/>
</dbReference>
<name>A0A813EX03_POLGL</name>
<dbReference type="OrthoDB" id="428260at2759"/>
<dbReference type="InterPro" id="IPR012338">
    <property type="entry name" value="Beta-lactam/transpept-like"/>
</dbReference>
<dbReference type="Proteomes" id="UP000654075">
    <property type="component" value="Unassembled WGS sequence"/>
</dbReference>
<dbReference type="InterPro" id="IPR001466">
    <property type="entry name" value="Beta-lactam-related"/>
</dbReference>
<sequence length="417" mass="45478">MASRSVLLATSCLLLAECVLADRWGAVQAILRNYFPVSDMAFSAGDATKRHFTFQKGQTNMSSQMLMASSSKFPAAMAIVASVGDGHLTLDTLAHEVFPWWNREPSDRRSRVTLRSLLSFTSGFYSPDAGGLVPCLGANASSYSPEACAREIYEQAPFEFEPSSTWSYNSFHLQVAGAMAATAAGISVQDLLHKYLIEPLSLSATSWSGGLNPGLAGNMVTTGDDYDKILRAYLGYKIVSKQLADEMERDYLRPPVQIANSSATLVKLLGHYSMCNYFECIFPKLSDFSPRCEKANIHVDAGLFGYYPVVDRARGTYMQVVQMKLPQSTATFFVPTISAMVLRRLVKGSVDQAIDGGSVDVEVGHALLWEDPDFAQQAVWNATRDVLAGTGLDAAEVWSSRKDMGGAKSRDSTEIDV</sequence>
<dbReference type="Gene3D" id="3.40.710.10">
    <property type="entry name" value="DD-peptidase/beta-lactamase superfamily"/>
    <property type="match status" value="1"/>
</dbReference>
<proteinExistence type="predicted"/>
<dbReference type="OMA" id="PRCEKAN"/>
<organism evidence="3 5">
    <name type="scientific">Polarella glacialis</name>
    <name type="common">Dinoflagellate</name>
    <dbReference type="NCBI Taxonomy" id="89957"/>
    <lineage>
        <taxon>Eukaryota</taxon>
        <taxon>Sar</taxon>
        <taxon>Alveolata</taxon>
        <taxon>Dinophyceae</taxon>
        <taxon>Suessiales</taxon>
        <taxon>Suessiaceae</taxon>
        <taxon>Polarella</taxon>
    </lineage>
</organism>
<evidence type="ECO:0000313" key="4">
    <source>
        <dbReference type="EMBL" id="CAE8638151.1"/>
    </source>
</evidence>
<feature type="domain" description="Beta-lactamase-related" evidence="2">
    <location>
        <begin position="60"/>
        <end position="208"/>
    </location>
</feature>
<dbReference type="EMBL" id="CAJNNV010014638">
    <property type="protein sequence ID" value="CAE8602771.1"/>
    <property type="molecule type" value="Genomic_DNA"/>
</dbReference>
<dbReference type="PANTHER" id="PTHR43283:SF3">
    <property type="entry name" value="BETA-LACTAMASE FAMILY PROTEIN (AFU_ORTHOLOGUE AFUA_5G07500)"/>
    <property type="match status" value="1"/>
</dbReference>
<dbReference type="SUPFAM" id="SSF56601">
    <property type="entry name" value="beta-lactamase/transpeptidase-like"/>
    <property type="match status" value="1"/>
</dbReference>
<evidence type="ECO:0000256" key="1">
    <source>
        <dbReference type="SAM" id="SignalP"/>
    </source>
</evidence>
<evidence type="ECO:0000259" key="2">
    <source>
        <dbReference type="Pfam" id="PF00144"/>
    </source>
</evidence>
<dbReference type="Proteomes" id="UP000626109">
    <property type="component" value="Unassembled WGS sequence"/>
</dbReference>
<dbReference type="PANTHER" id="PTHR43283">
    <property type="entry name" value="BETA-LACTAMASE-RELATED"/>
    <property type="match status" value="1"/>
</dbReference>
<dbReference type="Pfam" id="PF00144">
    <property type="entry name" value="Beta-lactamase"/>
    <property type="match status" value="1"/>
</dbReference>
<dbReference type="EMBL" id="CAJNNW010001401">
    <property type="protein sequence ID" value="CAE8638151.1"/>
    <property type="molecule type" value="Genomic_DNA"/>
</dbReference>
<feature type="signal peptide" evidence="1">
    <location>
        <begin position="1"/>
        <end position="21"/>
    </location>
</feature>
<reference evidence="3" key="1">
    <citation type="submission" date="2021-02" db="EMBL/GenBank/DDBJ databases">
        <authorList>
            <person name="Dougan E. K."/>
            <person name="Rhodes N."/>
            <person name="Thang M."/>
            <person name="Chan C."/>
        </authorList>
    </citation>
    <scope>NUCLEOTIDE SEQUENCE</scope>
</reference>
<evidence type="ECO:0000313" key="5">
    <source>
        <dbReference type="Proteomes" id="UP000654075"/>
    </source>
</evidence>